<keyword evidence="2" id="KW-0472">Membrane</keyword>
<feature type="transmembrane region" description="Helical" evidence="2">
    <location>
        <begin position="95"/>
        <end position="122"/>
    </location>
</feature>
<feature type="transmembrane region" description="Helical" evidence="2">
    <location>
        <begin position="128"/>
        <end position="148"/>
    </location>
</feature>
<evidence type="ECO:0000256" key="2">
    <source>
        <dbReference type="SAM" id="Phobius"/>
    </source>
</evidence>
<dbReference type="AlphaFoldDB" id="A0AAX4P4Q5"/>
<sequence length="371" mass="39629">MAFMVGGSLSLRLQPRRAIARRSAAAPLSLRSAASRSTSRSTSIRVVSKPTTTRKECASFLRQRRVGETASRASGSSTDAPSSPNSDAKGDDDLFFGYTALICIQGLWLLSGVLGTWAFGAWPYGRNAGYYFLGFGETTSLLVPQLAASVVLRSAALRSRLTGTTFKELNLSLLVSSTLLFVAELFQAISEGGIGFKTLSATITAAISYVALRRHGWPKFFPPPTKIIVGDNDLKPLSRAYFALFACTGALVALNTVGSGVLSYLFGKATMEVILEPHHFITFAALLAIQGGTLHTLQSASVAGEKRLSSETYKRLNLGVAVSAVSALVGILWAAKMKCHVLWVFLTLGLYNVAGLLASSWGYYVGNTYEG</sequence>
<evidence type="ECO:0000256" key="1">
    <source>
        <dbReference type="SAM" id="MobiDB-lite"/>
    </source>
</evidence>
<keyword evidence="4" id="KW-1185">Reference proteome</keyword>
<gene>
    <name evidence="3" type="ORF">HKI87_03g23300</name>
</gene>
<feature type="transmembrane region" description="Helical" evidence="2">
    <location>
        <begin position="278"/>
        <end position="297"/>
    </location>
</feature>
<keyword evidence="2" id="KW-1133">Transmembrane helix</keyword>
<feature type="transmembrane region" description="Helical" evidence="2">
    <location>
        <begin position="318"/>
        <end position="335"/>
    </location>
</feature>
<feature type="region of interest" description="Disordered" evidence="1">
    <location>
        <begin position="30"/>
        <end position="50"/>
    </location>
</feature>
<keyword evidence="2" id="KW-0812">Transmembrane</keyword>
<organism evidence="3 4">
    <name type="scientific">Chloropicon roscoffensis</name>
    <dbReference type="NCBI Taxonomy" id="1461544"/>
    <lineage>
        <taxon>Eukaryota</taxon>
        <taxon>Viridiplantae</taxon>
        <taxon>Chlorophyta</taxon>
        <taxon>Chloropicophyceae</taxon>
        <taxon>Chloropicales</taxon>
        <taxon>Chloropicaceae</taxon>
        <taxon>Chloropicon</taxon>
    </lineage>
</organism>
<feature type="compositionally biased region" description="Low complexity" evidence="1">
    <location>
        <begin position="30"/>
        <end position="45"/>
    </location>
</feature>
<protein>
    <submittedName>
        <fullName evidence="3">Uncharacterized protein</fullName>
    </submittedName>
</protein>
<proteinExistence type="predicted"/>
<dbReference type="Proteomes" id="UP001472866">
    <property type="component" value="Chromosome 03"/>
</dbReference>
<dbReference type="EMBL" id="CP151503">
    <property type="protein sequence ID" value="WZN60796.1"/>
    <property type="molecule type" value="Genomic_DNA"/>
</dbReference>
<feature type="transmembrane region" description="Helical" evidence="2">
    <location>
        <begin position="241"/>
        <end position="266"/>
    </location>
</feature>
<feature type="region of interest" description="Disordered" evidence="1">
    <location>
        <begin position="65"/>
        <end position="87"/>
    </location>
</feature>
<evidence type="ECO:0000313" key="4">
    <source>
        <dbReference type="Proteomes" id="UP001472866"/>
    </source>
</evidence>
<name>A0AAX4P4Q5_9CHLO</name>
<feature type="compositionally biased region" description="Polar residues" evidence="1">
    <location>
        <begin position="71"/>
        <end position="86"/>
    </location>
</feature>
<reference evidence="3 4" key="1">
    <citation type="submission" date="2024-03" db="EMBL/GenBank/DDBJ databases">
        <title>Complete genome sequence of the green alga Chloropicon roscoffensis RCC1871.</title>
        <authorList>
            <person name="Lemieux C."/>
            <person name="Pombert J.-F."/>
            <person name="Otis C."/>
            <person name="Turmel M."/>
        </authorList>
    </citation>
    <scope>NUCLEOTIDE SEQUENCE [LARGE SCALE GENOMIC DNA]</scope>
    <source>
        <strain evidence="3 4">RCC1871</strain>
    </source>
</reference>
<evidence type="ECO:0000313" key="3">
    <source>
        <dbReference type="EMBL" id="WZN60796.1"/>
    </source>
</evidence>
<accession>A0AAX4P4Q5</accession>
<feature type="transmembrane region" description="Helical" evidence="2">
    <location>
        <begin position="341"/>
        <end position="365"/>
    </location>
</feature>